<dbReference type="Proteomes" id="UP000652761">
    <property type="component" value="Unassembled WGS sequence"/>
</dbReference>
<gene>
    <name evidence="8" type="ORF">Taro_006469</name>
</gene>
<comment type="similarity">
    <text evidence="4">Belongs to the early nodulin-like (ENODL) family.</text>
</comment>
<feature type="chain" id="PRO_5032774686" description="Phytocyanin domain-containing protein" evidence="6">
    <location>
        <begin position="28"/>
        <end position="171"/>
    </location>
</feature>
<feature type="domain" description="Phytocyanin" evidence="7">
    <location>
        <begin position="28"/>
        <end position="127"/>
    </location>
</feature>
<evidence type="ECO:0000256" key="1">
    <source>
        <dbReference type="ARBA" id="ARBA00022729"/>
    </source>
</evidence>
<keyword evidence="2" id="KW-1015">Disulfide bond</keyword>
<name>A0A843TVF1_COLES</name>
<dbReference type="PANTHER" id="PTHR33021">
    <property type="entry name" value="BLUE COPPER PROTEIN"/>
    <property type="match status" value="1"/>
</dbReference>
<dbReference type="GO" id="GO:0009055">
    <property type="term" value="F:electron transfer activity"/>
    <property type="evidence" value="ECO:0007669"/>
    <property type="project" value="InterPro"/>
</dbReference>
<organism evidence="8 9">
    <name type="scientific">Colocasia esculenta</name>
    <name type="common">Wild taro</name>
    <name type="synonym">Arum esculentum</name>
    <dbReference type="NCBI Taxonomy" id="4460"/>
    <lineage>
        <taxon>Eukaryota</taxon>
        <taxon>Viridiplantae</taxon>
        <taxon>Streptophyta</taxon>
        <taxon>Embryophyta</taxon>
        <taxon>Tracheophyta</taxon>
        <taxon>Spermatophyta</taxon>
        <taxon>Magnoliopsida</taxon>
        <taxon>Liliopsida</taxon>
        <taxon>Araceae</taxon>
        <taxon>Aroideae</taxon>
        <taxon>Colocasieae</taxon>
        <taxon>Colocasia</taxon>
    </lineage>
</organism>
<dbReference type="SMR" id="A0A843TVF1"/>
<keyword evidence="1 6" id="KW-0732">Signal</keyword>
<reference evidence="8" key="1">
    <citation type="submission" date="2017-07" db="EMBL/GenBank/DDBJ databases">
        <title>Taro Niue Genome Assembly and Annotation.</title>
        <authorList>
            <person name="Atibalentja N."/>
            <person name="Keating K."/>
            <person name="Fields C.J."/>
        </authorList>
    </citation>
    <scope>NUCLEOTIDE SEQUENCE</scope>
    <source>
        <strain evidence="8">Niue_2</strain>
        <tissue evidence="8">Leaf</tissue>
    </source>
</reference>
<dbReference type="EMBL" id="NMUH01000192">
    <property type="protein sequence ID" value="MQL74116.1"/>
    <property type="molecule type" value="Genomic_DNA"/>
</dbReference>
<evidence type="ECO:0000256" key="5">
    <source>
        <dbReference type="ARBA" id="ARBA00037626"/>
    </source>
</evidence>
<proteinExistence type="inferred from homology"/>
<protein>
    <recommendedName>
        <fullName evidence="7">Phytocyanin domain-containing protein</fullName>
    </recommendedName>
</protein>
<evidence type="ECO:0000313" key="9">
    <source>
        <dbReference type="Proteomes" id="UP000652761"/>
    </source>
</evidence>
<dbReference type="FunFam" id="2.60.40.420:FF:000018">
    <property type="entry name" value="Lamin-like protein"/>
    <property type="match status" value="1"/>
</dbReference>
<feature type="signal peptide" evidence="6">
    <location>
        <begin position="1"/>
        <end position="27"/>
    </location>
</feature>
<dbReference type="PROSITE" id="PS51485">
    <property type="entry name" value="PHYTOCYANIN"/>
    <property type="match status" value="1"/>
</dbReference>
<evidence type="ECO:0000256" key="2">
    <source>
        <dbReference type="ARBA" id="ARBA00023157"/>
    </source>
</evidence>
<dbReference type="OrthoDB" id="1851979at2759"/>
<dbReference type="CDD" id="cd11017">
    <property type="entry name" value="Phytocyanin_like_1"/>
    <property type="match status" value="1"/>
</dbReference>
<dbReference type="GO" id="GO:0005886">
    <property type="term" value="C:plasma membrane"/>
    <property type="evidence" value="ECO:0007669"/>
    <property type="project" value="TreeGrafter"/>
</dbReference>
<dbReference type="InterPro" id="IPR008972">
    <property type="entry name" value="Cupredoxin"/>
</dbReference>
<evidence type="ECO:0000256" key="4">
    <source>
        <dbReference type="ARBA" id="ARBA00035011"/>
    </source>
</evidence>
<dbReference type="AlphaFoldDB" id="A0A843TVF1"/>
<evidence type="ECO:0000313" key="8">
    <source>
        <dbReference type="EMBL" id="MQL74116.1"/>
    </source>
</evidence>
<dbReference type="InterPro" id="IPR039391">
    <property type="entry name" value="Phytocyanin-like"/>
</dbReference>
<evidence type="ECO:0000256" key="6">
    <source>
        <dbReference type="SAM" id="SignalP"/>
    </source>
</evidence>
<dbReference type="PANTHER" id="PTHR33021:SF547">
    <property type="entry name" value="OS03G0758500 PROTEIN"/>
    <property type="match status" value="1"/>
</dbReference>
<evidence type="ECO:0000259" key="7">
    <source>
        <dbReference type="PROSITE" id="PS51485"/>
    </source>
</evidence>
<dbReference type="SUPFAM" id="SSF49503">
    <property type="entry name" value="Cupredoxins"/>
    <property type="match status" value="1"/>
</dbReference>
<accession>A0A843TVF1</accession>
<keyword evidence="9" id="KW-1185">Reference proteome</keyword>
<comment type="function">
    <text evidence="5">May act as a carbohydrate transporter.</text>
</comment>
<dbReference type="Gene3D" id="2.60.40.420">
    <property type="entry name" value="Cupredoxins - blue copper proteins"/>
    <property type="match status" value="1"/>
</dbReference>
<sequence length="171" mass="18183">MAVSVALLVAALLACTCLLQSPAVVSADRYTVGSEKGWNPGVNYTVWAKDKHFYVGDWLVFYYQSGQADVLQVNEAAYNQCLADSPITNYSKGRSFAFELNKTGRYYFICSRGYCYGGMKLAIKVEKLRPAPPAGSAAVTSLAAAVPDLAAAVVRTLGVAAAVAAALLRSI</sequence>
<dbReference type="InterPro" id="IPR003245">
    <property type="entry name" value="Phytocyanin_dom"/>
</dbReference>
<evidence type="ECO:0000256" key="3">
    <source>
        <dbReference type="ARBA" id="ARBA00023180"/>
    </source>
</evidence>
<dbReference type="Pfam" id="PF02298">
    <property type="entry name" value="Cu_bind_like"/>
    <property type="match status" value="1"/>
</dbReference>
<keyword evidence="3" id="KW-0325">Glycoprotein</keyword>
<comment type="caution">
    <text evidence="8">The sequence shown here is derived from an EMBL/GenBank/DDBJ whole genome shotgun (WGS) entry which is preliminary data.</text>
</comment>